<gene>
    <name evidence="9" type="ORF">T310_4715</name>
</gene>
<dbReference type="GO" id="GO:0043161">
    <property type="term" value="P:proteasome-mediated ubiquitin-dependent protein catabolic process"/>
    <property type="evidence" value="ECO:0007669"/>
    <property type="project" value="InterPro"/>
</dbReference>
<dbReference type="PANTHER" id="PTHR43982">
    <property type="entry name" value="UBIQUITIN CARBOXYL-TERMINAL HYDROLASE"/>
    <property type="match status" value="1"/>
</dbReference>
<keyword evidence="5 9" id="KW-0378">Hydrolase</keyword>
<feature type="domain" description="USP" evidence="8">
    <location>
        <begin position="622"/>
        <end position="1186"/>
    </location>
</feature>
<evidence type="ECO:0000256" key="1">
    <source>
        <dbReference type="ARBA" id="ARBA00000707"/>
    </source>
</evidence>
<feature type="region of interest" description="Disordered" evidence="7">
    <location>
        <begin position="727"/>
        <end position="843"/>
    </location>
</feature>
<keyword evidence="10" id="KW-1185">Reference proteome</keyword>
<dbReference type="FunFam" id="3.90.70.10:FF:000122">
    <property type="entry name" value="Ubiquitin carboxyl-terminal hydrolase 2"/>
    <property type="match status" value="1"/>
</dbReference>
<dbReference type="RefSeq" id="XP_013327886.1">
    <property type="nucleotide sequence ID" value="XM_013472432.1"/>
</dbReference>
<feature type="compositionally biased region" description="Polar residues" evidence="7">
    <location>
        <begin position="754"/>
        <end position="765"/>
    </location>
</feature>
<keyword evidence="6" id="KW-0788">Thiol protease</keyword>
<keyword evidence="4" id="KW-0833">Ubl conjugation pathway</keyword>
<comment type="catalytic activity">
    <reaction evidence="1">
        <text>Thiol-dependent hydrolysis of ester, thioester, amide, peptide and isopeptide bonds formed by the C-terminal Gly of ubiquitin (a 76-residue protein attached to proteins as an intracellular targeting signal).</text>
        <dbReference type="EC" id="3.4.19.12"/>
    </reaction>
</comment>
<dbReference type="PROSITE" id="PS00973">
    <property type="entry name" value="USP_2"/>
    <property type="match status" value="1"/>
</dbReference>
<evidence type="ECO:0000256" key="4">
    <source>
        <dbReference type="ARBA" id="ARBA00022786"/>
    </source>
</evidence>
<comment type="caution">
    <text evidence="9">The sequence shown here is derived from an EMBL/GenBank/DDBJ whole genome shotgun (WGS) entry which is preliminary data.</text>
</comment>
<dbReference type="InterPro" id="IPR025305">
    <property type="entry name" value="UCH_repeat_domain"/>
</dbReference>
<evidence type="ECO:0000256" key="7">
    <source>
        <dbReference type="SAM" id="MobiDB-lite"/>
    </source>
</evidence>
<dbReference type="PROSITE" id="PS50235">
    <property type="entry name" value="USP_3"/>
    <property type="match status" value="1"/>
</dbReference>
<dbReference type="CDD" id="cd02666">
    <property type="entry name" value="Peptidase_C19J"/>
    <property type="match status" value="1"/>
</dbReference>
<dbReference type="InterPro" id="IPR038765">
    <property type="entry name" value="Papain-like_cys_pep_sf"/>
</dbReference>
<dbReference type="STRING" id="1408163.A0A0F4YSR0"/>
<name>A0A0F4YSR0_RASE3</name>
<dbReference type="GO" id="GO:0070628">
    <property type="term" value="F:proteasome binding"/>
    <property type="evidence" value="ECO:0007669"/>
    <property type="project" value="TreeGrafter"/>
</dbReference>
<dbReference type="EC" id="3.4.19.12" evidence="2"/>
<dbReference type="GO" id="GO:0004843">
    <property type="term" value="F:cysteine-type deubiquitinase activity"/>
    <property type="evidence" value="ECO:0007669"/>
    <property type="project" value="UniProtKB-EC"/>
</dbReference>
<reference evidence="9 10" key="1">
    <citation type="submission" date="2015-04" db="EMBL/GenBank/DDBJ databases">
        <authorList>
            <person name="Heijne W.H."/>
            <person name="Fedorova N.D."/>
            <person name="Nierman W.C."/>
            <person name="Vollebregt A.W."/>
            <person name="Zhao Z."/>
            <person name="Wu L."/>
            <person name="Kumar M."/>
            <person name="Stam H."/>
            <person name="van den Berg M.A."/>
            <person name="Pel H.J."/>
        </authorList>
    </citation>
    <scope>NUCLEOTIDE SEQUENCE [LARGE SCALE GENOMIC DNA]</scope>
    <source>
        <strain evidence="9 10">CBS 393.64</strain>
    </source>
</reference>
<dbReference type="Pfam" id="PF00443">
    <property type="entry name" value="UCH"/>
    <property type="match status" value="1"/>
</dbReference>
<sequence>MSPPNQRAGKTAPRLLQDIALYDPDHPPASGRNLLSEVPPVFPEAYNGPLEWVSPAACKHSYITKPNQTFLPPPEQRRGPGTASKVSAICSRCRYHLQVVVHNTSATSTNLPGHIHHLVYKSGRQRVGPSTAEVTPKGQLVETFHYECSYPTCSAVVSLRMVSPVLGPEWVQLLTDQELLKKRADEAIAANPERLEGIARPLPVNVLDNLRTYIHNALHEPQRSKPISAMNKRFVVCFGVEGKACKDLLEFLEFRDKNDGFWEPPKPNTSAVPPYQDEINIFLDDVLHELSALIDQRPPAEKKIPYTIPTTTPASNDLFYALDALNCSCFKTHLPPGDLELIYNRSKGIEVEDMSSSLIIEAYHRQVSVNPARAPHYLKCLKVIGDLRGGPDRETIEQAVMIAYSEGRYTEEDVIKAYKYFGLDPHDPNLTEENIIGKFHAFLSATTQETETETRQQLWRIGDYRGSERIKSAAEDRVSTVEQALVFLGVDEQTSDDFIITMYTAKISDSPSSKDLARRAVELIAEARKSDTLKHFLKTGETGAGEMDVGDAYRLLQIPDRTVDDAAIIAAYTICVDEAPAQIETYSRALEIIAKEKNSPMLRSYISGSTVQTDRNLCEWPVGLQNIGNTCYLNSLLQFYFTIRPYREMVLDFENYKTELDDESLQHKKVGSRKVSRQEVERSQKFLRELRALFQNMITSPHSSVRPEQELARLTLISSTNEAAIRRRSTVSGKRPGGLGEINGLPVMGPLGPPQTTEAGESDQASKAPEEQRPSKEVTASDIESEATLVSESAQPESQAPPADNKENQPPPPADADNPSTSPVEPPNRPPPVPPRPSESERQKQLIEEVEIGAQQDVTEVINNVLFQSECAIKPRDIAPDGEQLDQIKDLFYGKTISYITAERGVRSKEEIWSDIKVDVATGSRDIYAAIDGAFDAQKVFVDGEVAEQFGSISKLPPILQIQVQRVQFDPVKKTSFKSTHHLELKETIYLDRYMDTQQAEIINRRRQCWQWKENLKTLESRRAELLRLSENDGQDMSSLFETTTALLEDLASMKEDPNSAEYSIDVSTQLISELEQLSQITKTETAFTKLTGSAVVEQEIKNTQTMIETQFADYKHLAYRLYAVFMHQGSVEFGHYYIYIYDFKKNIWRKYNDSEVTEVKNPAEIFENQGRVNPPTPYFLVYVNNAMKDRLVEPVCREIFETAQSSTLNERTPSAMVDGPAPTSSATMDVDTDPPSYEEAWSGSNPAADKPERAMVGSEGNNNPLPAATTSPISIPLKRKGLEDEME</sequence>
<feature type="region of interest" description="Disordered" evidence="7">
    <location>
        <begin position="1208"/>
        <end position="1288"/>
    </location>
</feature>
<dbReference type="PROSITE" id="PS00972">
    <property type="entry name" value="USP_1"/>
    <property type="match status" value="1"/>
</dbReference>
<dbReference type="InterPro" id="IPR018200">
    <property type="entry name" value="USP_CS"/>
</dbReference>
<protein>
    <recommendedName>
        <fullName evidence="2">ubiquitinyl hydrolase 1</fullName>
        <ecNumber evidence="2">3.4.19.12</ecNumber>
    </recommendedName>
</protein>
<evidence type="ECO:0000313" key="9">
    <source>
        <dbReference type="EMBL" id="KKA21274.1"/>
    </source>
</evidence>
<evidence type="ECO:0000256" key="6">
    <source>
        <dbReference type="ARBA" id="ARBA00022807"/>
    </source>
</evidence>
<organism evidence="9 10">
    <name type="scientific">Rasamsonia emersonii (strain ATCC 16479 / CBS 393.64 / IMI 116815)</name>
    <dbReference type="NCBI Taxonomy" id="1408163"/>
    <lineage>
        <taxon>Eukaryota</taxon>
        <taxon>Fungi</taxon>
        <taxon>Dikarya</taxon>
        <taxon>Ascomycota</taxon>
        <taxon>Pezizomycotina</taxon>
        <taxon>Eurotiomycetes</taxon>
        <taxon>Eurotiomycetidae</taxon>
        <taxon>Eurotiales</taxon>
        <taxon>Trichocomaceae</taxon>
        <taxon>Rasamsonia</taxon>
    </lineage>
</organism>
<evidence type="ECO:0000256" key="3">
    <source>
        <dbReference type="ARBA" id="ARBA00022670"/>
    </source>
</evidence>
<dbReference type="InterPro" id="IPR001394">
    <property type="entry name" value="Peptidase_C19_UCH"/>
</dbReference>
<evidence type="ECO:0000256" key="5">
    <source>
        <dbReference type="ARBA" id="ARBA00022801"/>
    </source>
</evidence>
<keyword evidence="3" id="KW-0645">Protease</keyword>
<accession>A0A0F4YSR0</accession>
<dbReference type="PANTHER" id="PTHR43982:SF6">
    <property type="entry name" value="UBIQUITIN CARBOXYL-TERMINAL HYDROLASE 2-RELATED"/>
    <property type="match status" value="1"/>
</dbReference>
<feature type="compositionally biased region" description="Pro residues" evidence="7">
    <location>
        <begin position="824"/>
        <end position="837"/>
    </location>
</feature>
<evidence type="ECO:0000313" key="10">
    <source>
        <dbReference type="Proteomes" id="UP000053958"/>
    </source>
</evidence>
<dbReference type="OrthoDB" id="2420415at2759"/>
<dbReference type="Proteomes" id="UP000053958">
    <property type="component" value="Unassembled WGS sequence"/>
</dbReference>
<dbReference type="EMBL" id="LASV01000192">
    <property type="protein sequence ID" value="KKA21274.1"/>
    <property type="molecule type" value="Genomic_DNA"/>
</dbReference>
<feature type="compositionally biased region" description="Polar residues" evidence="7">
    <location>
        <begin position="788"/>
        <end position="798"/>
    </location>
</feature>
<proteinExistence type="predicted"/>
<dbReference type="GO" id="GO:0016579">
    <property type="term" value="P:protein deubiquitination"/>
    <property type="evidence" value="ECO:0007669"/>
    <property type="project" value="InterPro"/>
</dbReference>
<evidence type="ECO:0000259" key="8">
    <source>
        <dbReference type="PROSITE" id="PS50235"/>
    </source>
</evidence>
<dbReference type="Gene3D" id="3.90.70.10">
    <property type="entry name" value="Cysteine proteinases"/>
    <property type="match status" value="2"/>
</dbReference>
<dbReference type="InterPro" id="IPR028889">
    <property type="entry name" value="USP"/>
</dbReference>
<evidence type="ECO:0000256" key="2">
    <source>
        <dbReference type="ARBA" id="ARBA00012759"/>
    </source>
</evidence>
<dbReference type="Pfam" id="PF13446">
    <property type="entry name" value="RPT"/>
    <property type="match status" value="4"/>
</dbReference>
<dbReference type="InterPro" id="IPR044635">
    <property type="entry name" value="UBP14-like"/>
</dbReference>
<dbReference type="GeneID" id="25317062"/>
<dbReference type="GO" id="GO:0061136">
    <property type="term" value="P:regulation of proteasomal protein catabolic process"/>
    <property type="evidence" value="ECO:0007669"/>
    <property type="project" value="TreeGrafter"/>
</dbReference>
<feature type="compositionally biased region" description="Polar residues" evidence="7">
    <location>
        <begin position="1260"/>
        <end position="1274"/>
    </location>
</feature>
<dbReference type="SUPFAM" id="SSF54001">
    <property type="entry name" value="Cysteine proteinases"/>
    <property type="match status" value="1"/>
</dbReference>